<keyword evidence="3 7" id="KW-0812">Transmembrane</keyword>
<dbReference type="EMBL" id="KZ679015">
    <property type="protein sequence ID" value="PSS12616.1"/>
    <property type="molecule type" value="Genomic_DNA"/>
</dbReference>
<name>A0A2T3AVD4_AMORE</name>
<dbReference type="Proteomes" id="UP000241818">
    <property type="component" value="Unassembled WGS sequence"/>
</dbReference>
<dbReference type="Pfam" id="PF01184">
    <property type="entry name" value="Gpr1_Fun34_YaaH"/>
    <property type="match status" value="1"/>
</dbReference>
<feature type="transmembrane region" description="Helical" evidence="7">
    <location>
        <begin position="91"/>
        <end position="112"/>
    </location>
</feature>
<keyword evidence="9" id="KW-1185">Reference proteome</keyword>
<proteinExistence type="inferred from homology"/>
<feature type="transmembrane region" description="Helical" evidence="7">
    <location>
        <begin position="191"/>
        <end position="211"/>
    </location>
</feature>
<evidence type="ECO:0000256" key="4">
    <source>
        <dbReference type="ARBA" id="ARBA00022989"/>
    </source>
</evidence>
<dbReference type="InterPro" id="IPR000791">
    <property type="entry name" value="Gpr1/Fun34/SatP-like"/>
</dbReference>
<dbReference type="RefSeq" id="XP_024718614.1">
    <property type="nucleotide sequence ID" value="XM_024862920.1"/>
</dbReference>
<dbReference type="GO" id="GO:0015123">
    <property type="term" value="F:acetate transmembrane transporter activity"/>
    <property type="evidence" value="ECO:0007669"/>
    <property type="project" value="TreeGrafter"/>
</dbReference>
<comment type="subcellular location">
    <subcellularLocation>
        <location evidence="1">Membrane</location>
        <topology evidence="1">Multi-pass membrane protein</topology>
    </subcellularLocation>
</comment>
<evidence type="ECO:0000313" key="9">
    <source>
        <dbReference type="Proteomes" id="UP000241818"/>
    </source>
</evidence>
<evidence type="ECO:0000256" key="5">
    <source>
        <dbReference type="ARBA" id="ARBA00023136"/>
    </source>
</evidence>
<feature type="transmembrane region" description="Helical" evidence="7">
    <location>
        <begin position="61"/>
        <end position="79"/>
    </location>
</feature>
<dbReference type="InterPro" id="IPR051633">
    <property type="entry name" value="AceTr"/>
</dbReference>
<feature type="transmembrane region" description="Helical" evidence="7">
    <location>
        <begin position="223"/>
        <end position="246"/>
    </location>
</feature>
<evidence type="ECO:0000256" key="3">
    <source>
        <dbReference type="ARBA" id="ARBA00022692"/>
    </source>
</evidence>
<evidence type="ECO:0008006" key="10">
    <source>
        <dbReference type="Google" id="ProtNLM"/>
    </source>
</evidence>
<evidence type="ECO:0000313" key="8">
    <source>
        <dbReference type="EMBL" id="PSS12616.1"/>
    </source>
</evidence>
<dbReference type="AlphaFoldDB" id="A0A2T3AVD4"/>
<comment type="similarity">
    <text evidence="2">Belongs to the acetate uptake transporter (AceTr) (TC 2.A.96) family.</text>
</comment>
<dbReference type="PANTHER" id="PTHR31123:SF4">
    <property type="entry name" value="PROTEIN ALCS"/>
    <property type="match status" value="1"/>
</dbReference>
<accession>A0A2T3AVD4</accession>
<sequence>MSRGSEKFDPAAGHNGNPTLSKEHTHGSIVLTPEMFEKLYLSPKSSVKGDLRSILANPTPVGLLGLALALTPLACNLMGWRGAGGTGAASIGSYFFLGGFLMMLGGLLEFLLGNTYSFVNFCGYGGWWWTFGATLQPFFGAYAAYSPDPSTPRLGLENPEFNASFGFTLLFMGVFSFSCTLCSLTTNLALFGIELFLTLTFTLLASSFFASAEASPVAHNLQVAGGACAFVAAMCGWYLFFALMLASVNFPIQLPVGDLSHIFRFFRKNEVVEGESPV</sequence>
<evidence type="ECO:0000256" key="2">
    <source>
        <dbReference type="ARBA" id="ARBA00005587"/>
    </source>
</evidence>
<keyword evidence="5 7" id="KW-0472">Membrane</keyword>
<organism evidence="8 9">
    <name type="scientific">Amorphotheca resinae ATCC 22711</name>
    <dbReference type="NCBI Taxonomy" id="857342"/>
    <lineage>
        <taxon>Eukaryota</taxon>
        <taxon>Fungi</taxon>
        <taxon>Dikarya</taxon>
        <taxon>Ascomycota</taxon>
        <taxon>Pezizomycotina</taxon>
        <taxon>Leotiomycetes</taxon>
        <taxon>Helotiales</taxon>
        <taxon>Amorphothecaceae</taxon>
        <taxon>Amorphotheca</taxon>
    </lineage>
</organism>
<feature type="transmembrane region" description="Helical" evidence="7">
    <location>
        <begin position="165"/>
        <end position="184"/>
    </location>
</feature>
<evidence type="ECO:0000256" key="6">
    <source>
        <dbReference type="SAM" id="MobiDB-lite"/>
    </source>
</evidence>
<feature type="transmembrane region" description="Helical" evidence="7">
    <location>
        <begin position="124"/>
        <end position="145"/>
    </location>
</feature>
<feature type="region of interest" description="Disordered" evidence="6">
    <location>
        <begin position="1"/>
        <end position="24"/>
    </location>
</feature>
<protein>
    <recommendedName>
        <fullName evidence="10">GPR1/FUN34/YaaH-class plasma membrane protein</fullName>
    </recommendedName>
</protein>
<dbReference type="GO" id="GO:0005886">
    <property type="term" value="C:plasma membrane"/>
    <property type="evidence" value="ECO:0007669"/>
    <property type="project" value="TreeGrafter"/>
</dbReference>
<dbReference type="GeneID" id="36571001"/>
<keyword evidence="4 7" id="KW-1133">Transmembrane helix</keyword>
<evidence type="ECO:0000256" key="1">
    <source>
        <dbReference type="ARBA" id="ARBA00004141"/>
    </source>
</evidence>
<gene>
    <name evidence="8" type="ORF">M430DRAFT_144998</name>
</gene>
<dbReference type="InParanoid" id="A0A2T3AVD4"/>
<evidence type="ECO:0000256" key="7">
    <source>
        <dbReference type="SAM" id="Phobius"/>
    </source>
</evidence>
<reference evidence="8 9" key="1">
    <citation type="journal article" date="2018" name="New Phytol.">
        <title>Comparative genomics and transcriptomics depict ericoid mycorrhizal fungi as versatile saprotrophs and plant mutualists.</title>
        <authorList>
            <person name="Martino E."/>
            <person name="Morin E."/>
            <person name="Grelet G.A."/>
            <person name="Kuo A."/>
            <person name="Kohler A."/>
            <person name="Daghino S."/>
            <person name="Barry K.W."/>
            <person name="Cichocki N."/>
            <person name="Clum A."/>
            <person name="Dockter R.B."/>
            <person name="Hainaut M."/>
            <person name="Kuo R.C."/>
            <person name="LaButti K."/>
            <person name="Lindahl B.D."/>
            <person name="Lindquist E.A."/>
            <person name="Lipzen A."/>
            <person name="Khouja H.R."/>
            <person name="Magnuson J."/>
            <person name="Murat C."/>
            <person name="Ohm R.A."/>
            <person name="Singer S.W."/>
            <person name="Spatafora J.W."/>
            <person name="Wang M."/>
            <person name="Veneault-Fourrey C."/>
            <person name="Henrissat B."/>
            <person name="Grigoriev I.V."/>
            <person name="Martin F.M."/>
            <person name="Perotto S."/>
        </authorList>
    </citation>
    <scope>NUCLEOTIDE SEQUENCE [LARGE SCALE GENOMIC DNA]</scope>
    <source>
        <strain evidence="8 9">ATCC 22711</strain>
    </source>
</reference>
<dbReference type="PANTHER" id="PTHR31123">
    <property type="entry name" value="ACCUMULATION OF DYADS PROTEIN 2-RELATED"/>
    <property type="match status" value="1"/>
</dbReference>
<dbReference type="OrthoDB" id="3648309at2759"/>